<dbReference type="EMBL" id="JBHSWD010000001">
    <property type="protein sequence ID" value="MFC6591490.1"/>
    <property type="molecule type" value="Genomic_DNA"/>
</dbReference>
<proteinExistence type="predicted"/>
<evidence type="ECO:0000313" key="2">
    <source>
        <dbReference type="EMBL" id="MFC6591490.1"/>
    </source>
</evidence>
<evidence type="ECO:0000256" key="1">
    <source>
        <dbReference type="SAM" id="Phobius"/>
    </source>
</evidence>
<organism evidence="2 3">
    <name type="scientific">Deinococcus lacus</name>
    <dbReference type="NCBI Taxonomy" id="392561"/>
    <lineage>
        <taxon>Bacteria</taxon>
        <taxon>Thermotogati</taxon>
        <taxon>Deinococcota</taxon>
        <taxon>Deinococci</taxon>
        <taxon>Deinococcales</taxon>
        <taxon>Deinococcaceae</taxon>
        <taxon>Deinococcus</taxon>
    </lineage>
</organism>
<feature type="transmembrane region" description="Helical" evidence="1">
    <location>
        <begin position="153"/>
        <end position="172"/>
    </location>
</feature>
<protein>
    <submittedName>
        <fullName evidence="2">DUF4153 domain-containing protein</fullName>
    </submittedName>
</protein>
<dbReference type="Proteomes" id="UP001596297">
    <property type="component" value="Unassembled WGS sequence"/>
</dbReference>
<feature type="transmembrane region" description="Helical" evidence="1">
    <location>
        <begin position="48"/>
        <end position="75"/>
    </location>
</feature>
<keyword evidence="3" id="KW-1185">Reference proteome</keyword>
<gene>
    <name evidence="2" type="ORF">ACFP81_05335</name>
</gene>
<feature type="transmembrane region" description="Helical" evidence="1">
    <location>
        <begin position="253"/>
        <end position="273"/>
    </location>
</feature>
<accession>A0ABW1YD71</accession>
<feature type="transmembrane region" description="Helical" evidence="1">
    <location>
        <begin position="119"/>
        <end position="141"/>
    </location>
</feature>
<sequence length="430" mass="45425">MSPLVLAPLVMVGGAALLEAWPEKGRLRRAAGLGGQRALNLLTDAPTLFVLAALLSLLFYGLLNLAGALVAAVGISGVQEWLNRPYVAMPLVLGAAAFFVAALRSQTWGQGLTRTLSAVLGYLLPVASLVTLLFVGLLPVAALRDLGTLYEGFLSSYLYLTLAAVTVFLILHAFRDEVQPTLPPALATLTRFTAYLLPVFTLLALYGLNVRVGEYGLTESRVLGLSLAFWGLLLTLGLALTGRRPPFAGLGRILPPALGALLLIAGLLSVPGLRPADIALRSQVARLGREGLDAQQVQSSLNYVLGQGESGEAAVAGLDRAALPAASVTELERLDRLGAERYQLLHGAGSRAGLEETQAEAEAGVTLELAERSAPLSQVQRTALTRELEAWLKTSDPVPTPHQLCGDYPRRCAAKVYAVKLPGGGCGRWC</sequence>
<feature type="transmembrane region" description="Helical" evidence="1">
    <location>
        <begin position="222"/>
        <end position="241"/>
    </location>
</feature>
<feature type="transmembrane region" description="Helical" evidence="1">
    <location>
        <begin position="87"/>
        <end position="107"/>
    </location>
</feature>
<reference evidence="3" key="1">
    <citation type="journal article" date="2019" name="Int. J. Syst. Evol. Microbiol.">
        <title>The Global Catalogue of Microorganisms (GCM) 10K type strain sequencing project: providing services to taxonomists for standard genome sequencing and annotation.</title>
        <authorList>
            <consortium name="The Broad Institute Genomics Platform"/>
            <consortium name="The Broad Institute Genome Sequencing Center for Infectious Disease"/>
            <person name="Wu L."/>
            <person name="Ma J."/>
        </authorList>
    </citation>
    <scope>NUCLEOTIDE SEQUENCE [LARGE SCALE GENOMIC DNA]</scope>
    <source>
        <strain evidence="3">CGMCC 1.15772</strain>
    </source>
</reference>
<keyword evidence="1" id="KW-1133">Transmembrane helix</keyword>
<dbReference type="InterPro" id="IPR025291">
    <property type="entry name" value="DUF4153"/>
</dbReference>
<feature type="transmembrane region" description="Helical" evidence="1">
    <location>
        <begin position="192"/>
        <end position="210"/>
    </location>
</feature>
<dbReference type="RefSeq" id="WP_380082494.1">
    <property type="nucleotide sequence ID" value="NZ_JBHSWD010000001.1"/>
</dbReference>
<comment type="caution">
    <text evidence="2">The sequence shown here is derived from an EMBL/GenBank/DDBJ whole genome shotgun (WGS) entry which is preliminary data.</text>
</comment>
<keyword evidence="1" id="KW-0812">Transmembrane</keyword>
<name>A0ABW1YD71_9DEIO</name>
<evidence type="ECO:0000313" key="3">
    <source>
        <dbReference type="Proteomes" id="UP001596297"/>
    </source>
</evidence>
<dbReference type="Pfam" id="PF13687">
    <property type="entry name" value="DUF4153"/>
    <property type="match status" value="1"/>
</dbReference>
<keyword evidence="1" id="KW-0472">Membrane</keyword>